<keyword evidence="22" id="KW-1185">Reference proteome</keyword>
<proteinExistence type="inferred from homology"/>
<feature type="region of interest" description="Disordered" evidence="18">
    <location>
        <begin position="1"/>
        <end position="24"/>
    </location>
</feature>
<evidence type="ECO:0000256" key="10">
    <source>
        <dbReference type="ARBA" id="ARBA00022989"/>
    </source>
</evidence>
<keyword evidence="7 19" id="KW-0812">Transmembrane</keyword>
<feature type="transmembrane region" description="Helical" evidence="19">
    <location>
        <begin position="169"/>
        <end position="194"/>
    </location>
</feature>
<evidence type="ECO:0000256" key="3">
    <source>
        <dbReference type="ARBA" id="ARBA00006278"/>
    </source>
</evidence>
<evidence type="ECO:0000256" key="16">
    <source>
        <dbReference type="ARBA" id="ARBA00050970"/>
    </source>
</evidence>
<dbReference type="SUPFAM" id="SSF63380">
    <property type="entry name" value="Riboflavin synthase domain-like"/>
    <property type="match status" value="1"/>
</dbReference>
<comment type="cofactor">
    <cofactor evidence="1">
        <name>FAD</name>
        <dbReference type="ChEBI" id="CHEBI:57692"/>
    </cofactor>
</comment>
<comment type="similarity">
    <text evidence="3">Belongs to the ferric reductase (FRE) family.</text>
</comment>
<feature type="transmembrane region" description="Helical" evidence="19">
    <location>
        <begin position="34"/>
        <end position="54"/>
    </location>
</feature>
<dbReference type="Gene3D" id="3.40.50.80">
    <property type="entry name" value="Nucleotide-binding domain of ferredoxin-NADP reductase (FNR) module"/>
    <property type="match status" value="2"/>
</dbReference>
<evidence type="ECO:0000256" key="9">
    <source>
        <dbReference type="ARBA" id="ARBA00022827"/>
    </source>
</evidence>
<keyword evidence="8" id="KW-0479">Metal-binding</keyword>
<keyword evidence="5" id="KW-0349">Heme</keyword>
<dbReference type="GO" id="GO:0006811">
    <property type="term" value="P:monoatomic ion transport"/>
    <property type="evidence" value="ECO:0007669"/>
    <property type="project" value="UniProtKB-KW"/>
</dbReference>
<reference evidence="21" key="1">
    <citation type="submission" date="2020-02" db="EMBL/GenBank/DDBJ databases">
        <authorList>
            <person name="Scholz U."/>
            <person name="Mascher M."/>
            <person name="Fiebig A."/>
        </authorList>
    </citation>
    <scope>NUCLEOTIDE SEQUENCE</scope>
</reference>
<evidence type="ECO:0000313" key="21">
    <source>
        <dbReference type="EMBL" id="CAA7396578.1"/>
    </source>
</evidence>
<dbReference type="InterPro" id="IPR013130">
    <property type="entry name" value="Fe3_Rdtase_TM_dom"/>
</dbReference>
<dbReference type="PROSITE" id="PS51384">
    <property type="entry name" value="FAD_FR"/>
    <property type="match status" value="1"/>
</dbReference>
<evidence type="ECO:0000256" key="17">
    <source>
        <dbReference type="ARBA" id="ARBA00066905"/>
    </source>
</evidence>
<evidence type="ECO:0000256" key="7">
    <source>
        <dbReference type="ARBA" id="ARBA00022692"/>
    </source>
</evidence>
<keyword evidence="6" id="KW-0285">Flavoprotein</keyword>
<keyword evidence="12" id="KW-0408">Iron</keyword>
<dbReference type="CDD" id="cd06186">
    <property type="entry name" value="NOX_Duox_like_FAD_NADP"/>
    <property type="match status" value="1"/>
</dbReference>
<dbReference type="PRINTS" id="PR00466">
    <property type="entry name" value="GP91PHOX"/>
</dbReference>
<comment type="subcellular location">
    <subcellularLocation>
        <location evidence="2">Membrane</location>
        <topology evidence="2">Multi-pass membrane protein</topology>
    </subcellularLocation>
</comment>
<keyword evidence="11" id="KW-0560">Oxidoreductase</keyword>
<evidence type="ECO:0000256" key="8">
    <source>
        <dbReference type="ARBA" id="ARBA00022723"/>
    </source>
</evidence>
<feature type="transmembrane region" description="Helical" evidence="19">
    <location>
        <begin position="249"/>
        <end position="269"/>
    </location>
</feature>
<feature type="transmembrane region" description="Helical" evidence="19">
    <location>
        <begin position="74"/>
        <end position="101"/>
    </location>
</feature>
<evidence type="ECO:0000256" key="18">
    <source>
        <dbReference type="SAM" id="MobiDB-lite"/>
    </source>
</evidence>
<gene>
    <name evidence="21" type="ORF">SI8410_05007241</name>
</gene>
<keyword evidence="15 19" id="KW-0472">Membrane</keyword>
<dbReference type="InterPro" id="IPR017938">
    <property type="entry name" value="Riboflavin_synthase-like_b-brl"/>
</dbReference>
<dbReference type="InterPro" id="IPR013112">
    <property type="entry name" value="FAD-bd_8"/>
</dbReference>
<evidence type="ECO:0000256" key="15">
    <source>
        <dbReference type="ARBA" id="ARBA00023136"/>
    </source>
</evidence>
<evidence type="ECO:0000256" key="2">
    <source>
        <dbReference type="ARBA" id="ARBA00004141"/>
    </source>
</evidence>
<evidence type="ECO:0000256" key="11">
    <source>
        <dbReference type="ARBA" id="ARBA00023002"/>
    </source>
</evidence>
<protein>
    <recommendedName>
        <fullName evidence="17">ferric-chelate reductase (NADH)</fullName>
        <ecNumber evidence="17">1.16.1.7</ecNumber>
    </recommendedName>
</protein>
<feature type="transmembrane region" description="Helical" evidence="19">
    <location>
        <begin position="122"/>
        <end position="149"/>
    </location>
</feature>
<dbReference type="Pfam" id="PF08022">
    <property type="entry name" value="FAD_binding_8"/>
    <property type="match status" value="1"/>
</dbReference>
<comment type="catalytic activity">
    <reaction evidence="16">
        <text>2 a Fe(II)-siderophore + NAD(+) + H(+) = 2 a Fe(III)-siderophore + NADH</text>
        <dbReference type="Rhea" id="RHEA:15061"/>
        <dbReference type="Rhea" id="RHEA-COMP:11342"/>
        <dbReference type="Rhea" id="RHEA-COMP:11344"/>
        <dbReference type="ChEBI" id="CHEBI:15378"/>
        <dbReference type="ChEBI" id="CHEBI:29033"/>
        <dbReference type="ChEBI" id="CHEBI:29034"/>
        <dbReference type="ChEBI" id="CHEBI:57540"/>
        <dbReference type="ChEBI" id="CHEBI:57945"/>
        <dbReference type="EC" id="1.16.1.7"/>
    </reaction>
</comment>
<dbReference type="InterPro" id="IPR017927">
    <property type="entry name" value="FAD-bd_FR_type"/>
</dbReference>
<dbReference type="SFLD" id="SFLDS00052">
    <property type="entry name" value="Ferric_Reductase_Domain"/>
    <property type="match status" value="1"/>
</dbReference>
<evidence type="ECO:0000256" key="6">
    <source>
        <dbReference type="ARBA" id="ARBA00022630"/>
    </source>
</evidence>
<feature type="transmembrane region" description="Helical" evidence="19">
    <location>
        <begin position="598"/>
        <end position="625"/>
    </location>
</feature>
<evidence type="ECO:0000256" key="13">
    <source>
        <dbReference type="ARBA" id="ARBA00023027"/>
    </source>
</evidence>
<dbReference type="Pfam" id="PF08030">
    <property type="entry name" value="NAD_binding_6"/>
    <property type="match status" value="1"/>
</dbReference>
<evidence type="ECO:0000256" key="19">
    <source>
        <dbReference type="SAM" id="Phobius"/>
    </source>
</evidence>
<dbReference type="GO" id="GO:0005886">
    <property type="term" value="C:plasma membrane"/>
    <property type="evidence" value="ECO:0007669"/>
    <property type="project" value="TreeGrafter"/>
</dbReference>
<dbReference type="Proteomes" id="UP000663760">
    <property type="component" value="Chromosome 5"/>
</dbReference>
<feature type="transmembrane region" description="Helical" evidence="19">
    <location>
        <begin position="215"/>
        <end position="237"/>
    </location>
</feature>
<evidence type="ECO:0000313" key="22">
    <source>
        <dbReference type="Proteomes" id="UP000663760"/>
    </source>
</evidence>
<name>A0A7I8KHM7_SPIIN</name>
<evidence type="ECO:0000256" key="14">
    <source>
        <dbReference type="ARBA" id="ARBA00023065"/>
    </source>
</evidence>
<evidence type="ECO:0000256" key="12">
    <source>
        <dbReference type="ARBA" id="ARBA00023004"/>
    </source>
</evidence>
<dbReference type="PANTHER" id="PTHR11972:SF69">
    <property type="entry name" value="FERRIC REDUCTION OXIDASE 6-RELATED"/>
    <property type="match status" value="1"/>
</dbReference>
<feature type="transmembrane region" description="Helical" evidence="19">
    <location>
        <begin position="566"/>
        <end position="586"/>
    </location>
</feature>
<dbReference type="SUPFAM" id="SSF52343">
    <property type="entry name" value="Ferredoxin reductase-like, C-terminal NADP-linked domain"/>
    <property type="match status" value="1"/>
</dbReference>
<keyword evidence="10 19" id="KW-1133">Transmembrane helix</keyword>
<dbReference type="FunFam" id="3.40.50.80:FF:000036">
    <property type="entry name" value="Ferric reduction oxidase 6"/>
    <property type="match status" value="1"/>
</dbReference>
<sequence length="735" mass="81605">MADVPAAQPLLLSSPTERPPRSKSPRLLVSVGRWGIKVLMWVILVAWLGLIFFLPTDSAWRRFQGFLFATEGTVFGLTGSVFLLTSAPILVVALLAYIYVVSFSEEHHRRAPRFPRLKLWTFPVLLDGPFGVVSAAELIGIVLFTAYVLSGISAYTMKISSLEKKESSFILELLGLGMAFIGMCCTSFLFLPVARGSILLRLIDIPFEHATRYHVWLGNLTMMLFTLHGVGFIASWALQGVLLDKLLEWRSVGVANLAGVISLLAGLLMSVTSLHPVRKRYFELFFYTHQLYFVFVIFLAMHVGDFIFSFSVGGIFLFTVDRFLRFCQSRATVNLISASCLPCGTVELVLSKPPSLKYNALSFIFLQVRELSWLQWHPFSVSSSPLDGKTHLAVLVKVLGGWTEKLRGVIAPVPDESSQGSSSFKVSRITASVEGPYGHEVAYHLMYENLILVAGGIGISPFLAVLSDILHRVEQKRPCLPKNILIIWAVKSSRELSLLSVVDSQNICPSFSSKLNLDIQAYVTQESQPSLEEGETSRDMKMGCSSLPAMSNGGPMSSLVGTGNSFWAGAYYAASLAGFIVSFALLQKFYTIPFGVTAWWYKGFLFLTCMVASVIVFGGLVILLWRHFERENSSHEEGAESEEDFDFRENIKPEVAGEPATSDIVSLITTHYGRRPHLQDLFDSFSRAVGHVDVGVLVCGPSGLQTNVARECRRQTIWGKWDQPIFHFHSHSFDL</sequence>
<organism evidence="21 22">
    <name type="scientific">Spirodela intermedia</name>
    <name type="common">Intermediate duckweed</name>
    <dbReference type="NCBI Taxonomy" id="51605"/>
    <lineage>
        <taxon>Eukaryota</taxon>
        <taxon>Viridiplantae</taxon>
        <taxon>Streptophyta</taxon>
        <taxon>Embryophyta</taxon>
        <taxon>Tracheophyta</taxon>
        <taxon>Spermatophyta</taxon>
        <taxon>Magnoliopsida</taxon>
        <taxon>Liliopsida</taxon>
        <taxon>Araceae</taxon>
        <taxon>Lemnoideae</taxon>
        <taxon>Spirodela</taxon>
    </lineage>
</organism>
<dbReference type="InterPro" id="IPR000778">
    <property type="entry name" value="Cyt_b245_heavy_chain"/>
</dbReference>
<dbReference type="OrthoDB" id="167398at2759"/>
<keyword evidence="14" id="KW-0406">Ion transport</keyword>
<dbReference type="PANTHER" id="PTHR11972">
    <property type="entry name" value="NADPH OXIDASE"/>
    <property type="match status" value="1"/>
</dbReference>
<evidence type="ECO:0000256" key="4">
    <source>
        <dbReference type="ARBA" id="ARBA00022448"/>
    </source>
</evidence>
<dbReference type="InterPro" id="IPR050369">
    <property type="entry name" value="RBOH/FRE"/>
</dbReference>
<dbReference type="GO" id="GO:0140618">
    <property type="term" value="F:ferric-chelate reductase (NADH) activity"/>
    <property type="evidence" value="ECO:0007669"/>
    <property type="project" value="UniProtKB-EC"/>
</dbReference>
<keyword evidence="4" id="KW-0813">Transport</keyword>
<dbReference type="InterPro" id="IPR013121">
    <property type="entry name" value="Fe_red_NAD-bd_6"/>
</dbReference>
<dbReference type="AlphaFoldDB" id="A0A7I8KHM7"/>
<feature type="transmembrane region" description="Helical" evidence="19">
    <location>
        <begin position="450"/>
        <end position="470"/>
    </location>
</feature>
<dbReference type="EC" id="1.16.1.7" evidence="17"/>
<dbReference type="GO" id="GO:0046872">
    <property type="term" value="F:metal ion binding"/>
    <property type="evidence" value="ECO:0007669"/>
    <property type="project" value="UniProtKB-KW"/>
</dbReference>
<dbReference type="InterPro" id="IPR039261">
    <property type="entry name" value="FNR_nucleotide-bd"/>
</dbReference>
<evidence type="ECO:0000256" key="5">
    <source>
        <dbReference type="ARBA" id="ARBA00022617"/>
    </source>
</evidence>
<feature type="domain" description="FAD-binding FR-type" evidence="20">
    <location>
        <begin position="328"/>
        <end position="443"/>
    </location>
</feature>
<dbReference type="SFLD" id="SFLDG01168">
    <property type="entry name" value="Ferric_reductase_subgroup_(FRE"/>
    <property type="match status" value="1"/>
</dbReference>
<evidence type="ECO:0000259" key="20">
    <source>
        <dbReference type="PROSITE" id="PS51384"/>
    </source>
</evidence>
<dbReference type="Pfam" id="PF01794">
    <property type="entry name" value="Ferric_reduct"/>
    <property type="match status" value="1"/>
</dbReference>
<accession>A0A7I8KHM7</accession>
<evidence type="ECO:0000256" key="1">
    <source>
        <dbReference type="ARBA" id="ARBA00001974"/>
    </source>
</evidence>
<keyword evidence="13" id="KW-0520">NAD</keyword>
<dbReference type="EMBL" id="LR746268">
    <property type="protein sequence ID" value="CAA7396578.1"/>
    <property type="molecule type" value="Genomic_DNA"/>
</dbReference>
<keyword evidence="9" id="KW-0274">FAD</keyword>